<feature type="compositionally biased region" description="Polar residues" evidence="2">
    <location>
        <begin position="499"/>
        <end position="518"/>
    </location>
</feature>
<keyword evidence="1" id="KW-0479">Metal-binding</keyword>
<protein>
    <recommendedName>
        <fullName evidence="3">C3H1-type domain-containing protein</fullName>
    </recommendedName>
</protein>
<organism evidence="4">
    <name type="scientific">Attheya septentrionalis</name>
    <dbReference type="NCBI Taxonomy" id="420275"/>
    <lineage>
        <taxon>Eukaryota</taxon>
        <taxon>Sar</taxon>
        <taxon>Stramenopiles</taxon>
        <taxon>Ochrophyta</taxon>
        <taxon>Bacillariophyta</taxon>
        <taxon>Coscinodiscophyceae</taxon>
        <taxon>Chaetocerotophycidae</taxon>
        <taxon>Chaetocerotales</taxon>
        <taxon>Attheyaceae</taxon>
        <taxon>Attheya</taxon>
    </lineage>
</organism>
<gene>
    <name evidence="4" type="ORF">ASEP1449_LOCUS12316</name>
</gene>
<dbReference type="InterPro" id="IPR000571">
    <property type="entry name" value="Znf_CCCH"/>
</dbReference>
<dbReference type="EMBL" id="HBHQ01018387">
    <property type="protein sequence ID" value="CAD9820483.1"/>
    <property type="molecule type" value="Transcribed_RNA"/>
</dbReference>
<feature type="region of interest" description="Disordered" evidence="2">
    <location>
        <begin position="210"/>
        <end position="242"/>
    </location>
</feature>
<dbReference type="AlphaFoldDB" id="A0A7S2UK96"/>
<name>A0A7S2UK96_9STRA</name>
<feature type="region of interest" description="Disordered" evidence="2">
    <location>
        <begin position="495"/>
        <end position="523"/>
    </location>
</feature>
<reference evidence="4" key="1">
    <citation type="submission" date="2021-01" db="EMBL/GenBank/DDBJ databases">
        <authorList>
            <person name="Corre E."/>
            <person name="Pelletier E."/>
            <person name="Niang G."/>
            <person name="Scheremetjew M."/>
            <person name="Finn R."/>
            <person name="Kale V."/>
            <person name="Holt S."/>
            <person name="Cochrane G."/>
            <person name="Meng A."/>
            <person name="Brown T."/>
            <person name="Cohen L."/>
        </authorList>
    </citation>
    <scope>NUCLEOTIDE SEQUENCE</scope>
    <source>
        <strain evidence="4">CCMP2084</strain>
    </source>
</reference>
<evidence type="ECO:0000259" key="3">
    <source>
        <dbReference type="PROSITE" id="PS50103"/>
    </source>
</evidence>
<feature type="zinc finger region" description="C3H1-type" evidence="1">
    <location>
        <begin position="369"/>
        <end position="391"/>
    </location>
</feature>
<dbReference type="Gene3D" id="4.10.1000.10">
    <property type="entry name" value="Zinc finger, CCCH-type"/>
    <property type="match status" value="1"/>
</dbReference>
<evidence type="ECO:0000256" key="1">
    <source>
        <dbReference type="PROSITE-ProRule" id="PRU00723"/>
    </source>
</evidence>
<feature type="domain" description="C3H1-type" evidence="3">
    <location>
        <begin position="369"/>
        <end position="391"/>
    </location>
</feature>
<feature type="zinc finger region" description="C3H1-type" evidence="1">
    <location>
        <begin position="341"/>
        <end position="366"/>
    </location>
</feature>
<dbReference type="SMART" id="SM00356">
    <property type="entry name" value="ZnF_C3H1"/>
    <property type="match status" value="2"/>
</dbReference>
<sequence length="569" mass="61592">MESDIAKDVLQQIFFSVRTGSVNNFGNTLKQPIVDGEHSNVSVEQEPSYISGERDDNIFDHTSGAAFGTLVVPEDHNDSIDVIGAMLTSTRLDESETPQASLRDLYGSEYLDSPVGNMSEGDAMPSFLLDEDEEPLTGENDNIDNRGLVSGFSLFEEETSPYLERKQISSIPSVPTVTPLKANSLIPVDLLGVLDDPTTPRRVSLEVSLTHEAQSNESSTKYEKQHSFNSKRSSKKKKSKAAGQDLAASLFCSSRPRSSSMSIPEIRSPKLRSMSCSVVGSRKMVSSYTGISPLLRQQIESASQLLLSMNSDLSDEAAMEAAFLSNGDVNIAQYAIDEAVSAPPVCRHMLHSACYRSDCQFSHDVEGHTCLFWLRGRCGKGELCRFLHGLSENLLEGMNKDFLQGHRKNVDRHASFSLDSSANTAVPLSSSQPIPIKTGNLLEHNMKSTGSGSFREKGSISFLSSSYDPAPGLTSSFVGSPFPFSLSMPKQHNLHHASSLASRTSEQSGFETDGSSFGSEGHKKQSALNINNDARYTMSQETSSALAGTGGIGKAVADSPNLLNNHSHI</sequence>
<dbReference type="PROSITE" id="PS50103">
    <property type="entry name" value="ZF_C3H1"/>
    <property type="match status" value="2"/>
</dbReference>
<proteinExistence type="predicted"/>
<feature type="domain" description="C3H1-type" evidence="3">
    <location>
        <begin position="341"/>
        <end position="366"/>
    </location>
</feature>
<dbReference type="GO" id="GO:0008270">
    <property type="term" value="F:zinc ion binding"/>
    <property type="evidence" value="ECO:0007669"/>
    <property type="project" value="UniProtKB-KW"/>
</dbReference>
<accession>A0A7S2UK96</accession>
<keyword evidence="1" id="KW-0862">Zinc</keyword>
<keyword evidence="1" id="KW-0863">Zinc-finger</keyword>
<evidence type="ECO:0000313" key="4">
    <source>
        <dbReference type="EMBL" id="CAD9820483.1"/>
    </source>
</evidence>
<evidence type="ECO:0000256" key="2">
    <source>
        <dbReference type="SAM" id="MobiDB-lite"/>
    </source>
</evidence>